<evidence type="ECO:0000256" key="2">
    <source>
        <dbReference type="ARBA" id="ARBA00023002"/>
    </source>
</evidence>
<keyword evidence="6" id="KW-1185">Reference proteome</keyword>
<dbReference type="EMBL" id="CP091511">
    <property type="protein sequence ID" value="UOO87900.1"/>
    <property type="molecule type" value="Genomic_DNA"/>
</dbReference>
<dbReference type="RefSeq" id="WP_058356660.1">
    <property type="nucleotide sequence ID" value="NZ_CABKVG010000009.1"/>
</dbReference>
<comment type="pathway">
    <text evidence="1">Metabolic intermediate biosynthesis; chorismate biosynthesis; chorismate from D-erythrose 4-phosphate and phosphoenolpyruvate: step 4/7.</text>
</comment>
<proteinExistence type="predicted"/>
<organism evidence="5 6">
    <name type="scientific">Vitreoscilla massiliensis</name>
    <dbReference type="NCBI Taxonomy" id="1689272"/>
    <lineage>
        <taxon>Bacteria</taxon>
        <taxon>Pseudomonadati</taxon>
        <taxon>Pseudomonadota</taxon>
        <taxon>Betaproteobacteria</taxon>
        <taxon>Neisseriales</taxon>
        <taxon>Neisseriaceae</taxon>
        <taxon>Vitreoscilla</taxon>
    </lineage>
</organism>
<gene>
    <name evidence="5" type="ORF">LVJ82_10390</name>
</gene>
<accession>A0ABY4DZE6</accession>
<dbReference type="Proteomes" id="UP000832011">
    <property type="component" value="Chromosome"/>
</dbReference>
<dbReference type="Gene3D" id="3.40.50.720">
    <property type="entry name" value="NAD(P)-binding Rossmann-like Domain"/>
    <property type="match status" value="1"/>
</dbReference>
<evidence type="ECO:0000256" key="3">
    <source>
        <dbReference type="ARBA" id="ARBA00023141"/>
    </source>
</evidence>
<keyword evidence="3" id="KW-0028">Amino-acid biosynthesis</keyword>
<evidence type="ECO:0000256" key="1">
    <source>
        <dbReference type="ARBA" id="ARBA00004871"/>
    </source>
</evidence>
<dbReference type="Gene3D" id="3.40.50.10860">
    <property type="entry name" value="Leucine Dehydrogenase, chain A, domain 1"/>
    <property type="match status" value="1"/>
</dbReference>
<protein>
    <submittedName>
        <fullName evidence="5">Shikimate dehydrogenase</fullName>
    </submittedName>
</protein>
<dbReference type="InterPro" id="IPR046346">
    <property type="entry name" value="Aminoacid_DH-like_N_sf"/>
</dbReference>
<dbReference type="Pfam" id="PF08501">
    <property type="entry name" value="Shikimate_dh_N"/>
    <property type="match status" value="1"/>
</dbReference>
<sequence length="268" mass="27815">MTISLNGATRVYYVVGDPIAQVKSPQGVTEMMQNQGVNAACIPAHVAPAQLAAFAAGVKQVQNIDGVIVTVPHKIAYKDLCDSVSPEAAFLGSVNTVRKTANGWHGDMFDGQGFVAALLKQGGVLQGKKVLLAGAGGAGGAIAYSLVQAGVAELAISERDAQRRDDLIVRLQGLGLASISIGSDDPTGFDVVLNATPSGMQAGDALPFQTDKLQAAMFVGDVITAPEVTPFITAGRALGCKSMIGLDMFAEVRDLMVQFLLQTEEARA</sequence>
<dbReference type="InterPro" id="IPR022893">
    <property type="entry name" value="Shikimate_DH_fam"/>
</dbReference>
<evidence type="ECO:0000313" key="6">
    <source>
        <dbReference type="Proteomes" id="UP000832011"/>
    </source>
</evidence>
<dbReference type="PANTHER" id="PTHR21089:SF1">
    <property type="entry name" value="BIFUNCTIONAL 3-DEHYDROQUINATE DEHYDRATASE_SHIKIMATE DEHYDROGENASE, CHLOROPLASTIC"/>
    <property type="match status" value="1"/>
</dbReference>
<dbReference type="SUPFAM" id="SSF51735">
    <property type="entry name" value="NAD(P)-binding Rossmann-fold domains"/>
    <property type="match status" value="1"/>
</dbReference>
<dbReference type="InterPro" id="IPR036291">
    <property type="entry name" value="NAD(P)-bd_dom_sf"/>
</dbReference>
<name>A0ABY4DZE6_9NEIS</name>
<evidence type="ECO:0000313" key="5">
    <source>
        <dbReference type="EMBL" id="UOO87900.1"/>
    </source>
</evidence>
<keyword evidence="2" id="KW-0560">Oxidoreductase</keyword>
<evidence type="ECO:0000259" key="4">
    <source>
        <dbReference type="Pfam" id="PF08501"/>
    </source>
</evidence>
<reference evidence="5 6" key="1">
    <citation type="journal article" date="2022" name="Res Sq">
        <title>Evolution of multicellular longitudinally dividing oral cavity symbionts (Neisseriaceae).</title>
        <authorList>
            <person name="Nyongesa S."/>
            <person name="Weber P."/>
            <person name="Bernet E."/>
            <person name="Pullido F."/>
            <person name="Nieckarz M."/>
            <person name="Delaby M."/>
            <person name="Nieves C."/>
            <person name="Viehboeck T."/>
            <person name="Krause N."/>
            <person name="Rivera-Millot A."/>
            <person name="Nakamura A."/>
            <person name="Vischer N."/>
            <person name="VanNieuwenhze M."/>
            <person name="Brun Y."/>
            <person name="Cava F."/>
            <person name="Bulgheresi S."/>
            <person name="Veyrier F."/>
        </authorList>
    </citation>
    <scope>NUCLEOTIDE SEQUENCE [LARGE SCALE GENOMIC DNA]</scope>
    <source>
        <strain evidence="5 6">SN4</strain>
    </source>
</reference>
<dbReference type="PANTHER" id="PTHR21089">
    <property type="entry name" value="SHIKIMATE DEHYDROGENASE"/>
    <property type="match status" value="1"/>
</dbReference>
<feature type="domain" description="Shikimate dehydrogenase substrate binding N-terminal" evidence="4">
    <location>
        <begin position="14"/>
        <end position="97"/>
    </location>
</feature>
<dbReference type="InterPro" id="IPR013708">
    <property type="entry name" value="Shikimate_DH-bd_N"/>
</dbReference>
<dbReference type="SUPFAM" id="SSF53223">
    <property type="entry name" value="Aminoacid dehydrogenase-like, N-terminal domain"/>
    <property type="match status" value="1"/>
</dbReference>
<keyword evidence="3" id="KW-0057">Aromatic amino acid biosynthesis</keyword>